<dbReference type="EMBL" id="QAAD01000020">
    <property type="protein sequence ID" value="PTN07269.1"/>
    <property type="molecule type" value="Genomic_DNA"/>
</dbReference>
<dbReference type="AlphaFoldDB" id="A0A2T5BYF4"/>
<feature type="domain" description="CBM20" evidence="1">
    <location>
        <begin position="8"/>
        <end position="101"/>
    </location>
</feature>
<evidence type="ECO:0000313" key="2">
    <source>
        <dbReference type="EMBL" id="PTN07269.1"/>
    </source>
</evidence>
<dbReference type="GO" id="GO:0004553">
    <property type="term" value="F:hydrolase activity, hydrolyzing O-glycosyl compounds"/>
    <property type="evidence" value="ECO:0007669"/>
    <property type="project" value="InterPro"/>
</dbReference>
<dbReference type="Proteomes" id="UP000243525">
    <property type="component" value="Unassembled WGS sequence"/>
</dbReference>
<evidence type="ECO:0000313" key="3">
    <source>
        <dbReference type="Proteomes" id="UP000243525"/>
    </source>
</evidence>
<proteinExistence type="predicted"/>
<dbReference type="InterPro" id="IPR014756">
    <property type="entry name" value="Ig_E-set"/>
</dbReference>
<dbReference type="GO" id="GO:2001070">
    <property type="term" value="F:starch binding"/>
    <property type="evidence" value="ECO:0007669"/>
    <property type="project" value="InterPro"/>
</dbReference>
<protein>
    <submittedName>
        <fullName evidence="2">Putative carbohydrate-binding protein with CBM48</fullName>
    </submittedName>
</protein>
<dbReference type="OrthoDB" id="5451596at2"/>
<reference evidence="2 3" key="1">
    <citation type="submission" date="2018-04" db="EMBL/GenBank/DDBJ databases">
        <title>Genomic Encyclopedia of Archaeal and Bacterial Type Strains, Phase II (KMG-II): from individual species to whole genera.</title>
        <authorList>
            <person name="Goeker M."/>
        </authorList>
    </citation>
    <scope>NUCLEOTIDE SEQUENCE [LARGE SCALE GENOMIC DNA]</scope>
    <source>
        <strain evidence="2 3">DSM 28823</strain>
    </source>
</reference>
<sequence>MSLKKQMLKSKPVCKVTFRVSKEMAAGADSVTVVGDFNNWDPIETPMKKLKNGEYTCLLELESGKSYEFRYLVGGQDWYNDPEADGYAANSFGGENSIVAL</sequence>
<dbReference type="InterPro" id="IPR004193">
    <property type="entry name" value="Glyco_hydro_13_N"/>
</dbReference>
<comment type="caution">
    <text evidence="2">The sequence shown here is derived from an EMBL/GenBank/DDBJ whole genome shotgun (WGS) entry which is preliminary data.</text>
</comment>
<dbReference type="GO" id="GO:0005975">
    <property type="term" value="P:carbohydrate metabolic process"/>
    <property type="evidence" value="ECO:0007669"/>
    <property type="project" value="InterPro"/>
</dbReference>
<accession>A0A2T5BYF4</accession>
<dbReference type="Pfam" id="PF02922">
    <property type="entry name" value="CBM_48"/>
    <property type="match status" value="1"/>
</dbReference>
<name>A0A2T5BYF4_9BACT</name>
<dbReference type="InterPro" id="IPR002044">
    <property type="entry name" value="CBM20"/>
</dbReference>
<dbReference type="InterPro" id="IPR013783">
    <property type="entry name" value="Ig-like_fold"/>
</dbReference>
<keyword evidence="3" id="KW-1185">Reference proteome</keyword>
<gene>
    <name evidence="2" type="ORF">C8N47_12055</name>
</gene>
<dbReference type="RefSeq" id="WP_107823463.1">
    <property type="nucleotide sequence ID" value="NZ_OY782574.1"/>
</dbReference>
<dbReference type="PROSITE" id="PS51166">
    <property type="entry name" value="CBM20"/>
    <property type="match status" value="1"/>
</dbReference>
<evidence type="ECO:0000259" key="1">
    <source>
        <dbReference type="PROSITE" id="PS51166"/>
    </source>
</evidence>
<dbReference type="Gene3D" id="2.60.40.10">
    <property type="entry name" value="Immunoglobulins"/>
    <property type="match status" value="1"/>
</dbReference>
<dbReference type="CDD" id="cd07184">
    <property type="entry name" value="E_set_Isoamylase_like_N"/>
    <property type="match status" value="1"/>
</dbReference>
<organism evidence="2 3">
    <name type="scientific">Mangrovibacterium marinum</name>
    <dbReference type="NCBI Taxonomy" id="1639118"/>
    <lineage>
        <taxon>Bacteria</taxon>
        <taxon>Pseudomonadati</taxon>
        <taxon>Bacteroidota</taxon>
        <taxon>Bacteroidia</taxon>
        <taxon>Marinilabiliales</taxon>
        <taxon>Prolixibacteraceae</taxon>
        <taxon>Mangrovibacterium</taxon>
    </lineage>
</organism>
<dbReference type="SUPFAM" id="SSF81296">
    <property type="entry name" value="E set domains"/>
    <property type="match status" value="1"/>
</dbReference>